<accession>A0A0D0PNZ8</accession>
<feature type="domain" description="NACHT" evidence="1">
    <location>
        <begin position="47"/>
        <end position="187"/>
    </location>
</feature>
<reference evidence="2 3" key="1">
    <citation type="submission" date="2015-02" db="EMBL/GenBank/DDBJ databases">
        <title>Draft genome sequence of Kitasatospora griseola MF730-N6, a bafilomycin, terpentecin and satosporin producer.</title>
        <authorList>
            <person name="Arens J.C."/>
            <person name="Haltli B."/>
            <person name="Kerr R.G."/>
        </authorList>
    </citation>
    <scope>NUCLEOTIDE SEQUENCE [LARGE SCALE GENOMIC DNA]</scope>
    <source>
        <strain evidence="2 3">MF730-N6</strain>
    </source>
</reference>
<organism evidence="2 3">
    <name type="scientific">Kitasatospora griseola</name>
    <name type="common">Streptomyces griseolosporeus</name>
    <dbReference type="NCBI Taxonomy" id="2064"/>
    <lineage>
        <taxon>Bacteria</taxon>
        <taxon>Bacillati</taxon>
        <taxon>Actinomycetota</taxon>
        <taxon>Actinomycetes</taxon>
        <taxon>Kitasatosporales</taxon>
        <taxon>Streptomycetaceae</taxon>
        <taxon>Kitasatospora</taxon>
    </lineage>
</organism>
<dbReference type="InterPro" id="IPR007111">
    <property type="entry name" value="NACHT_NTPase"/>
</dbReference>
<evidence type="ECO:0000313" key="2">
    <source>
        <dbReference type="EMBL" id="KIQ64259.1"/>
    </source>
</evidence>
<keyword evidence="3" id="KW-1185">Reference proteome</keyword>
<sequence>MDRFCTEEGKPPLLDPHGFLVDRRRVPTTVGLPEGLIRLADVLSRSAVLLGEAGAGKTHALTGLLQDTTLHDPPRWDARARVDLGQVDRWEDLARKAAPVLSRLPAPDRSAPPPGARFLLVIDGVDECRAKPKHIAGWIEDLARTYDCRALQVIFACRSTAFTDVLRRAVAEAFGVTTAHVIAPLRRQDIHTAAAARSVDPDAFARAVTDAGAEALARMPLTLNLLLDLYQADRSLPLSRAELYRRALPLTVMRQGDGRDPDDLHGDLEQRLAVAGRIACHLLLTGAPAVSLTRRPLGDDRHLAVDDLIGPEAPVTPARTGASQPVVRSVLEGPLFTGAGPGLVKPVHASIASYLAARHLLYHNLPQAQLRSLLVQRGDGGTPGILGDLHELAAWLVALRPALGSWLIDADPEALAAYSSYIDDPECQRAVVDRLLERARAGRLNVDPWRHGPASRFHHPGLAAQLRPVLTAAAAALGTGLEPGVEELEFALATVADSNLTELLTEVSAIAADPRRRVGLRSRAAAVAVLLDRPAAAKLLKPVLIELRAHPERDPAHLLRGQVLNAVWPEQLTATELLAFLVPPHRGSSVSYEMFCVSLPSRLAETDLAPFLHWATQALTGHPPASAACDTNTAPNADRQWSAWAHADDMTQDLLDRAMAGPGAADRIPATARWLNPLLRTYPMLAVPLPLCTPDTTPGAPEARHLRRLLAMELLGLAQDEEDAYLVAEGWTPRPALSTLTRRIAAARRTAAEPVADPRYGLLDSTDLPWLLEAERDLDDRAASFLRPLIADCWFSNDPTAQETAWATRGTRIWTTLFAPYFDPVPLHGPHADRMRERARRAAARRRAPRQWDGYDAWVEDATDLLHAAEAGDPDSFWQLCVTLRRDPDTGREDTNLHHHLTTLPAAAVLPDGAEHRLLAAARRYLDTPNTSGTQWIGTDTIPWRAWAGVLALTELHTHPTSHPHTIAPAHWRRWAPALLALPTTTDATDARTADLLRHATLHAADELHDTFFALLDAAITREEFCDALLLASHIRTAGFATRLTATVPDYLDRALHDDATQPATPGNNVMHHTLTTLLRLACDVAGPEAGETVLAGLDAKLRAMGPGRRSPLAVELLAFLLETSPVRAWPTVVDWLRAGPESFDLIERRILDRGRTQWLDSLTEQQAADLAELLIDRYPYAMTHPPRQSRWVGHEEDGPEHRDTVVQHLAARGSADSVGELRCLAHSRPHAKPLARALRTAQRNHRERTWSRPAPHELDALLQDPRRRLVRDGADLTDLVLDALATLQYDLTHGTFPAALMWNDTTAEAANGEPTRRRMRYPKEENLISDYLAHHLTTRLVDSGIVIGREVQINRNIGGAGDRLDLLLQTVATGNSALGAPAIPTLAIEVKGNWHPKLHSAMETQLADDYIPTLNATHGLYLVAYFPAAQWTSPARKMPPALRNQTPDTLHSTLQEQAATLSTERGTDIRAALLDFTLRETADRNRKTTTLPGQ</sequence>
<dbReference type="STRING" id="2064.TR51_19110"/>
<evidence type="ECO:0000313" key="3">
    <source>
        <dbReference type="Proteomes" id="UP000032066"/>
    </source>
</evidence>
<dbReference type="EMBL" id="JXZB01000003">
    <property type="protein sequence ID" value="KIQ64259.1"/>
    <property type="molecule type" value="Genomic_DNA"/>
</dbReference>
<gene>
    <name evidence="2" type="ORF">TR51_19110</name>
</gene>
<comment type="caution">
    <text evidence="2">The sequence shown here is derived from an EMBL/GenBank/DDBJ whole genome shotgun (WGS) entry which is preliminary data.</text>
</comment>
<evidence type="ECO:0000259" key="1">
    <source>
        <dbReference type="Pfam" id="PF05729"/>
    </source>
</evidence>
<dbReference type="Pfam" id="PF05729">
    <property type="entry name" value="NACHT"/>
    <property type="match status" value="1"/>
</dbReference>
<dbReference type="PATRIC" id="fig|2064.6.peg.4111"/>
<proteinExistence type="predicted"/>
<protein>
    <recommendedName>
        <fullName evidence="1">NACHT domain-containing protein</fullName>
    </recommendedName>
</protein>
<dbReference type="Proteomes" id="UP000032066">
    <property type="component" value="Unassembled WGS sequence"/>
</dbReference>
<name>A0A0D0PNZ8_KITGR</name>